<dbReference type="Proteomes" id="UP000602087">
    <property type="component" value="Unassembled WGS sequence"/>
</dbReference>
<proteinExistence type="predicted"/>
<sequence length="197" mass="21401">MFVKTLPGEGMLPSLITAARRCSLDEFLRIYEPGSAQSWVSGTGETLLHFALQNGEPANRVAIAMRLLDDNADAAALVPPEQYTTLHLLFAHNSHDFQAEAPLLERLIAGGADVNMVAGRGWGTPLQALASLGKYSDDELEPFYNVLFARPGLDLLRAGKSGRSTLESAKLLGPRRQNLAARMEDYLNAYGITTENS</sequence>
<dbReference type="EMBL" id="JAEINH010000004">
    <property type="protein sequence ID" value="MBI9114692.1"/>
    <property type="molecule type" value="Genomic_DNA"/>
</dbReference>
<organism evidence="1 2">
    <name type="scientific">Sanguibacter suaedae</name>
    <dbReference type="NCBI Taxonomy" id="2795737"/>
    <lineage>
        <taxon>Bacteria</taxon>
        <taxon>Bacillati</taxon>
        <taxon>Actinomycetota</taxon>
        <taxon>Actinomycetes</taxon>
        <taxon>Micrococcales</taxon>
        <taxon>Sanguibacteraceae</taxon>
        <taxon>Sanguibacter</taxon>
    </lineage>
</organism>
<keyword evidence="2" id="KW-1185">Reference proteome</keyword>
<accession>A0A934I7Q4</accession>
<evidence type="ECO:0000313" key="2">
    <source>
        <dbReference type="Proteomes" id="UP000602087"/>
    </source>
</evidence>
<dbReference type="AlphaFoldDB" id="A0A934I7Q4"/>
<dbReference type="InterPro" id="IPR036770">
    <property type="entry name" value="Ankyrin_rpt-contain_sf"/>
</dbReference>
<comment type="caution">
    <text evidence="1">The sequence shown here is derived from an EMBL/GenBank/DDBJ whole genome shotgun (WGS) entry which is preliminary data.</text>
</comment>
<evidence type="ECO:0008006" key="3">
    <source>
        <dbReference type="Google" id="ProtNLM"/>
    </source>
</evidence>
<dbReference type="SUPFAM" id="SSF48403">
    <property type="entry name" value="Ankyrin repeat"/>
    <property type="match status" value="1"/>
</dbReference>
<evidence type="ECO:0000313" key="1">
    <source>
        <dbReference type="EMBL" id="MBI9114692.1"/>
    </source>
</evidence>
<dbReference type="RefSeq" id="WP_198733244.1">
    <property type="nucleotide sequence ID" value="NZ_JAEINH010000004.1"/>
</dbReference>
<gene>
    <name evidence="1" type="ORF">JAV76_06670</name>
</gene>
<reference evidence="1" key="1">
    <citation type="submission" date="2020-12" db="EMBL/GenBank/DDBJ databases">
        <title>Sanguibacter suaedae sp. nov., isolated from Suaeda aralocaspica.</title>
        <authorList>
            <person name="Ma Q."/>
        </authorList>
    </citation>
    <scope>NUCLEOTIDE SEQUENCE</scope>
    <source>
        <strain evidence="1">YZGR15</strain>
    </source>
</reference>
<dbReference type="Gene3D" id="1.25.40.20">
    <property type="entry name" value="Ankyrin repeat-containing domain"/>
    <property type="match status" value="1"/>
</dbReference>
<name>A0A934I7Q4_9MICO</name>
<protein>
    <recommendedName>
        <fullName evidence="3">Ankyrin repeat domain-containing protein</fullName>
    </recommendedName>
</protein>